<dbReference type="RefSeq" id="WP_042447148.1">
    <property type="nucleotide sequence ID" value="NZ_BBPN01000012.1"/>
</dbReference>
<gene>
    <name evidence="2" type="ORF">SAMN05414137_106195</name>
</gene>
<protein>
    <submittedName>
        <fullName evidence="2">Protein N-acetyltransferase, RimJ/RimL family</fullName>
    </submittedName>
</protein>
<dbReference type="PANTHER" id="PTHR43792">
    <property type="entry name" value="GNAT FAMILY, PUTATIVE (AFU_ORTHOLOGUE AFUA_3G00765)-RELATED-RELATED"/>
    <property type="match status" value="1"/>
</dbReference>
<dbReference type="EMBL" id="FOAZ01000006">
    <property type="protein sequence ID" value="SEL18072.1"/>
    <property type="molecule type" value="Genomic_DNA"/>
</dbReference>
<dbReference type="GO" id="GO:0016747">
    <property type="term" value="F:acyltransferase activity, transferring groups other than amino-acyl groups"/>
    <property type="evidence" value="ECO:0007669"/>
    <property type="project" value="InterPro"/>
</dbReference>
<sequence>MITLTTERLVLRPSTEDDLEPLAALNTDPEVMRYIGDGSVPPLDHRRTSESIARARQYWDDHGHGLLLVVERETDQVTGWVALLEPAFLPEVLPAVEIGWRLARRFWGQGYATEAATALQAYGFDNCGLDRLVSIRHVDNDRSRRVMEKLGLTHRFDTEVPATGQPVAVHAMTRDEYLVR</sequence>
<dbReference type="eggNOG" id="COG1670">
    <property type="taxonomic scope" value="Bacteria"/>
</dbReference>
<dbReference type="PANTHER" id="PTHR43792:SF1">
    <property type="entry name" value="N-ACETYLTRANSFERASE DOMAIN-CONTAINING PROTEIN"/>
    <property type="match status" value="1"/>
</dbReference>
<dbReference type="InterPro" id="IPR016181">
    <property type="entry name" value="Acyl_CoA_acyltransferase"/>
</dbReference>
<accession>A0A1H7N3C5</accession>
<dbReference type="STRING" id="235985.SAMN05414137_106195"/>
<keyword evidence="3" id="KW-1185">Reference proteome</keyword>
<dbReference type="Gene3D" id="3.40.630.30">
    <property type="match status" value="1"/>
</dbReference>
<feature type="domain" description="N-acetyltransferase" evidence="1">
    <location>
        <begin position="9"/>
        <end position="175"/>
    </location>
</feature>
<reference evidence="3" key="1">
    <citation type="submission" date="2016-10" db="EMBL/GenBank/DDBJ databases">
        <authorList>
            <person name="Varghese N."/>
        </authorList>
    </citation>
    <scope>NUCLEOTIDE SEQUENCE [LARGE SCALE GENOMIC DNA]</scope>
    <source>
        <strain evidence="3">DSM 45096 / BCRC 16803 / CGMCC 4.1857 / CIP 109030 / JCM 12277 / KCTC 19219 / NBRC 100920 / 33214</strain>
    </source>
</reference>
<name>A0A1H7N3C5_STRJI</name>
<proteinExistence type="predicted"/>
<keyword evidence="2" id="KW-0808">Transferase</keyword>
<evidence type="ECO:0000313" key="3">
    <source>
        <dbReference type="Proteomes" id="UP000183015"/>
    </source>
</evidence>
<dbReference type="AlphaFoldDB" id="A0A1H7N3C5"/>
<dbReference type="PROSITE" id="PS51186">
    <property type="entry name" value="GNAT"/>
    <property type="match status" value="1"/>
</dbReference>
<dbReference type="OrthoDB" id="3533156at2"/>
<evidence type="ECO:0000313" key="2">
    <source>
        <dbReference type="EMBL" id="SEL18072.1"/>
    </source>
</evidence>
<organism evidence="2 3">
    <name type="scientific">Streptacidiphilus jiangxiensis</name>
    <dbReference type="NCBI Taxonomy" id="235985"/>
    <lineage>
        <taxon>Bacteria</taxon>
        <taxon>Bacillati</taxon>
        <taxon>Actinomycetota</taxon>
        <taxon>Actinomycetes</taxon>
        <taxon>Kitasatosporales</taxon>
        <taxon>Streptomycetaceae</taxon>
        <taxon>Streptacidiphilus</taxon>
    </lineage>
</organism>
<dbReference type="Proteomes" id="UP000183015">
    <property type="component" value="Unassembled WGS sequence"/>
</dbReference>
<dbReference type="Pfam" id="PF13302">
    <property type="entry name" value="Acetyltransf_3"/>
    <property type="match status" value="1"/>
</dbReference>
<dbReference type="InterPro" id="IPR000182">
    <property type="entry name" value="GNAT_dom"/>
</dbReference>
<dbReference type="SUPFAM" id="SSF55729">
    <property type="entry name" value="Acyl-CoA N-acyltransferases (Nat)"/>
    <property type="match status" value="1"/>
</dbReference>
<dbReference type="InterPro" id="IPR051531">
    <property type="entry name" value="N-acetyltransferase"/>
</dbReference>
<evidence type="ECO:0000259" key="1">
    <source>
        <dbReference type="PROSITE" id="PS51186"/>
    </source>
</evidence>